<dbReference type="RefSeq" id="WP_231511014.1">
    <property type="nucleotide sequence ID" value="NZ_ASRX01000002.1"/>
</dbReference>
<dbReference type="Pfam" id="PF00583">
    <property type="entry name" value="Acetyltransf_1"/>
    <property type="match status" value="1"/>
</dbReference>
<dbReference type="AlphaFoldDB" id="A0A017THM3"/>
<dbReference type="PROSITE" id="PS51186">
    <property type="entry name" value="GNAT"/>
    <property type="match status" value="1"/>
</dbReference>
<comment type="caution">
    <text evidence="2">The sequence shown here is derived from an EMBL/GenBank/DDBJ whole genome shotgun (WGS) entry which is preliminary data.</text>
</comment>
<dbReference type="Proteomes" id="UP000019678">
    <property type="component" value="Unassembled WGS sequence"/>
</dbReference>
<dbReference type="EMBL" id="ASRX01000002">
    <property type="protein sequence ID" value="EYF08754.1"/>
    <property type="molecule type" value="Genomic_DNA"/>
</dbReference>
<dbReference type="PANTHER" id="PTHR43415">
    <property type="entry name" value="SPERMIDINE N(1)-ACETYLTRANSFERASE"/>
    <property type="match status" value="1"/>
</dbReference>
<name>A0A017THM3_9BACT</name>
<keyword evidence="3" id="KW-1185">Reference proteome</keyword>
<dbReference type="CDD" id="cd04301">
    <property type="entry name" value="NAT_SF"/>
    <property type="match status" value="1"/>
</dbReference>
<dbReference type="InterPro" id="IPR000182">
    <property type="entry name" value="GNAT_dom"/>
</dbReference>
<dbReference type="Gene3D" id="3.40.630.30">
    <property type="match status" value="1"/>
</dbReference>
<evidence type="ECO:0000313" key="2">
    <source>
        <dbReference type="EMBL" id="EYF08754.1"/>
    </source>
</evidence>
<organism evidence="2 3">
    <name type="scientific">Chondromyces apiculatus DSM 436</name>
    <dbReference type="NCBI Taxonomy" id="1192034"/>
    <lineage>
        <taxon>Bacteria</taxon>
        <taxon>Pseudomonadati</taxon>
        <taxon>Myxococcota</taxon>
        <taxon>Polyangia</taxon>
        <taxon>Polyangiales</taxon>
        <taxon>Polyangiaceae</taxon>
        <taxon>Chondromyces</taxon>
    </lineage>
</organism>
<accession>A0A017THM3</accession>
<protein>
    <submittedName>
        <fullName evidence="2">Putative acetyltransferase</fullName>
    </submittedName>
</protein>
<proteinExistence type="predicted"/>
<dbReference type="PANTHER" id="PTHR43415:SF3">
    <property type="entry name" value="GNAT-FAMILY ACETYLTRANSFERASE"/>
    <property type="match status" value="1"/>
</dbReference>
<dbReference type="InterPro" id="IPR016181">
    <property type="entry name" value="Acyl_CoA_acyltransferase"/>
</dbReference>
<feature type="domain" description="N-acetyltransferase" evidence="1">
    <location>
        <begin position="10"/>
        <end position="189"/>
    </location>
</feature>
<dbReference type="SUPFAM" id="SSF55729">
    <property type="entry name" value="Acyl-CoA N-acyltransferases (Nat)"/>
    <property type="match status" value="1"/>
</dbReference>
<gene>
    <name evidence="2" type="ORF">CAP_2615</name>
</gene>
<dbReference type="eggNOG" id="COG1670">
    <property type="taxonomic scope" value="Bacteria"/>
</dbReference>
<dbReference type="GO" id="GO:0016747">
    <property type="term" value="F:acyltransferase activity, transferring groups other than amino-acyl groups"/>
    <property type="evidence" value="ECO:0007669"/>
    <property type="project" value="InterPro"/>
</dbReference>
<evidence type="ECO:0000313" key="3">
    <source>
        <dbReference type="Proteomes" id="UP000019678"/>
    </source>
</evidence>
<keyword evidence="2" id="KW-0808">Transferase</keyword>
<dbReference type="STRING" id="1192034.CAP_2615"/>
<sequence length="190" mass="20561">MAPVLPATKEHVRAFTAFVLEHAAESGQDGMPPHALQPDRSGEEVEAVALERWSRPLTSPRWGRAWLLWSGPLPAAGPAGFHDPGARVVGHVELQGGRIGAELHRATLGIGLLSAYRGQGHGRRLMQAAIDWARGEAGLDHVDLGVFVGNDRAKRLYVSMGFVEIGVRHDAFRVDGRSVDDIEMTLALRA</sequence>
<evidence type="ECO:0000259" key="1">
    <source>
        <dbReference type="PROSITE" id="PS51186"/>
    </source>
</evidence>
<reference evidence="2 3" key="1">
    <citation type="submission" date="2013-05" db="EMBL/GenBank/DDBJ databases">
        <title>Genome assembly of Chondromyces apiculatus DSM 436.</title>
        <authorList>
            <person name="Sharma G."/>
            <person name="Khatri I."/>
            <person name="Kaur C."/>
            <person name="Mayilraj S."/>
            <person name="Subramanian S."/>
        </authorList>
    </citation>
    <scope>NUCLEOTIDE SEQUENCE [LARGE SCALE GENOMIC DNA]</scope>
    <source>
        <strain evidence="2 3">DSM 436</strain>
    </source>
</reference>